<feature type="domain" description="Ubinuclein middle" evidence="4">
    <location>
        <begin position="535"/>
        <end position="778"/>
    </location>
</feature>
<feature type="compositionally biased region" description="Polar residues" evidence="2">
    <location>
        <begin position="148"/>
        <end position="175"/>
    </location>
</feature>
<keyword evidence="6" id="KW-1185">Reference proteome</keyword>
<proteinExistence type="predicted"/>
<feature type="region of interest" description="Disordered" evidence="2">
    <location>
        <begin position="1"/>
        <end position="259"/>
    </location>
</feature>
<protein>
    <recommendedName>
        <fullName evidence="7">Ubinuclein middle domain-containing protein</fullName>
    </recommendedName>
</protein>
<evidence type="ECO:0000259" key="3">
    <source>
        <dbReference type="Pfam" id="PF08729"/>
    </source>
</evidence>
<feature type="compositionally biased region" description="Low complexity" evidence="2">
    <location>
        <begin position="451"/>
        <end position="494"/>
    </location>
</feature>
<gene>
    <name evidence="5" type="ORF">PSFLO_04301</name>
</gene>
<dbReference type="OrthoDB" id="5576775at2759"/>
<feature type="compositionally biased region" description="Basic and acidic residues" evidence="2">
    <location>
        <begin position="352"/>
        <end position="365"/>
    </location>
</feature>
<evidence type="ECO:0008006" key="7">
    <source>
        <dbReference type="Google" id="ProtNLM"/>
    </source>
</evidence>
<feature type="compositionally biased region" description="Basic and acidic residues" evidence="2">
    <location>
        <begin position="510"/>
        <end position="519"/>
    </location>
</feature>
<feature type="compositionally biased region" description="Low complexity" evidence="2">
    <location>
        <begin position="57"/>
        <end position="73"/>
    </location>
</feature>
<feature type="compositionally biased region" description="Basic and acidic residues" evidence="2">
    <location>
        <begin position="414"/>
        <end position="426"/>
    </location>
</feature>
<keyword evidence="1" id="KW-0597">Phosphoprotein</keyword>
<feature type="compositionally biased region" description="Gly residues" evidence="2">
    <location>
        <begin position="671"/>
        <end position="689"/>
    </location>
</feature>
<accession>A0A5C3F3B0</accession>
<name>A0A5C3F3B0_9BASI</name>
<dbReference type="Proteomes" id="UP000323386">
    <property type="component" value="Unassembled WGS sequence"/>
</dbReference>
<evidence type="ECO:0000256" key="1">
    <source>
        <dbReference type="ARBA" id="ARBA00022553"/>
    </source>
</evidence>
<feature type="region of interest" description="Disordered" evidence="2">
    <location>
        <begin position="331"/>
        <end position="384"/>
    </location>
</feature>
<feature type="region of interest" description="Disordered" evidence="2">
    <location>
        <begin position="652"/>
        <end position="709"/>
    </location>
</feature>
<evidence type="ECO:0000313" key="6">
    <source>
        <dbReference type="Proteomes" id="UP000323386"/>
    </source>
</evidence>
<dbReference type="InterPro" id="IPR014840">
    <property type="entry name" value="HRD"/>
</dbReference>
<feature type="compositionally biased region" description="Acidic residues" evidence="2">
    <location>
        <begin position="196"/>
        <end position="210"/>
    </location>
</feature>
<feature type="domain" description="Hpc2-related" evidence="3">
    <location>
        <begin position="345"/>
        <end position="395"/>
    </location>
</feature>
<dbReference type="Pfam" id="PF14075">
    <property type="entry name" value="UBN_AB"/>
    <property type="match status" value="1"/>
</dbReference>
<feature type="region of interest" description="Disordered" evidence="2">
    <location>
        <begin position="781"/>
        <end position="809"/>
    </location>
</feature>
<feature type="compositionally biased region" description="Low complexity" evidence="2">
    <location>
        <begin position="1"/>
        <end position="24"/>
    </location>
</feature>
<evidence type="ECO:0000256" key="2">
    <source>
        <dbReference type="SAM" id="MobiDB-lite"/>
    </source>
</evidence>
<feature type="region of interest" description="Disordered" evidence="2">
    <location>
        <begin position="398"/>
        <end position="426"/>
    </location>
</feature>
<sequence length="809" mass="85668">MSVERSAPQVIEISSSSSVAASPVYHANGHSHDDGDEPMEPRRVSAASRVSLANLLGPTGPSTSPYGSPSGGSPRKRFSDVGSSDSRARSPPYQAASPSISRAAPAPTSGMSVEAQERGEQPAIPTRSTYPDVLGDSSRDPDRRLSHGSPSGSAALQDQTSPPGASRPSADTTAPNGDAAGEPGASAPATARAEDRQDDDDDDDDDDDGSSDGGSASGAEAGDNSRNKDAVKVKRRARRKTPSLPEPIAPLGPPPRPTIRISLAEAKKDGYLVNVPNLVYAQLRTERHPWATWFESQMEVVDDAAPGPALPPGLDDVGGGLAKLLAKYPAESGARGGGAAGDAGKKRRRGGKLAEDDAYDTKDPFVDDSELGVDEPTHFAKPKADGFYVTQGPVELAKIKPSKQGRGSGLGAGGRERVKPLSIRDSKSGFAGSINKLIAKRGQITTAGPIAPIPATAAAPSGGEGSSAGMQVNSLLNGSNGAASGSGSAVSAGSPPHGTPPAVSRQSAEGSRESPIKVDEIDDNAARAKKARYPTRPVDPRLQAAFENLRRLVASESFAVKTKFPPALKPPLVETAKLAVELGEYNDNFFNYLPTIFPYNRFTMMKLTKREFFPHHIKYFKELQDEHMETLGRLIRESFPHQLAEYEAAHKAWEERGGPEQEGDEAHANGRVGGGGGGGSGADGSGQGGAMDVDGAGPPAEEELQEPQKRWKWTEEMREEVFTLINIENAMSEVRNEKLKLENAAEQFSEINARKSCYKAMAELFPEDGWTTSTNISREYAQLKKKKDRQEARLGAVDMDDSRASSLMP</sequence>
<dbReference type="EMBL" id="OOIP01000011">
    <property type="protein sequence ID" value="SPO38822.1"/>
    <property type="molecule type" value="Genomic_DNA"/>
</dbReference>
<dbReference type="InterPro" id="IPR026947">
    <property type="entry name" value="UBN_middle_dom"/>
</dbReference>
<feature type="compositionally biased region" description="Pro residues" evidence="2">
    <location>
        <begin position="244"/>
        <end position="257"/>
    </location>
</feature>
<evidence type="ECO:0000313" key="5">
    <source>
        <dbReference type="EMBL" id="SPO38822.1"/>
    </source>
</evidence>
<feature type="compositionally biased region" description="Basic and acidic residues" evidence="2">
    <location>
        <begin position="223"/>
        <end position="232"/>
    </location>
</feature>
<reference evidence="5 6" key="1">
    <citation type="submission" date="2018-03" db="EMBL/GenBank/DDBJ databases">
        <authorList>
            <person name="Guldener U."/>
        </authorList>
    </citation>
    <scope>NUCLEOTIDE SEQUENCE [LARGE SCALE GENOMIC DNA]</scope>
    <source>
        <strain evidence="5 6">DAOM196992</strain>
    </source>
</reference>
<dbReference type="Pfam" id="PF08729">
    <property type="entry name" value="HUN"/>
    <property type="match status" value="1"/>
</dbReference>
<feature type="region of interest" description="Disordered" evidence="2">
    <location>
        <begin position="451"/>
        <end position="533"/>
    </location>
</feature>
<organism evidence="5 6">
    <name type="scientific">Pseudozyma flocculosa</name>
    <dbReference type="NCBI Taxonomy" id="84751"/>
    <lineage>
        <taxon>Eukaryota</taxon>
        <taxon>Fungi</taxon>
        <taxon>Dikarya</taxon>
        <taxon>Basidiomycota</taxon>
        <taxon>Ustilaginomycotina</taxon>
        <taxon>Ustilaginomycetes</taxon>
        <taxon>Ustilaginales</taxon>
        <taxon>Ustilaginaceae</taxon>
        <taxon>Pseudozyma</taxon>
    </lineage>
</organism>
<feature type="compositionally biased region" description="Basic and acidic residues" evidence="2">
    <location>
        <begin position="652"/>
        <end position="668"/>
    </location>
</feature>
<feature type="compositionally biased region" description="Low complexity" evidence="2">
    <location>
        <begin position="95"/>
        <end position="107"/>
    </location>
</feature>
<evidence type="ECO:0000259" key="4">
    <source>
        <dbReference type="Pfam" id="PF14075"/>
    </source>
</evidence>
<dbReference type="AlphaFoldDB" id="A0A5C3F3B0"/>
<feature type="compositionally biased region" description="Basic and acidic residues" evidence="2">
    <location>
        <begin position="375"/>
        <end position="384"/>
    </location>
</feature>